<keyword evidence="4" id="KW-0804">Transcription</keyword>
<dbReference type="GO" id="GO:0000428">
    <property type="term" value="C:DNA-directed RNA polymerase complex"/>
    <property type="evidence" value="ECO:0007669"/>
    <property type="project" value="UniProtKB-KW"/>
</dbReference>
<sequence>MSFTFELKGVPVQFANAIRRILLNETPTVELADVQILENTTLMPHEVMKHRVEMLPVNVRPSEEDVIRNAKLLLRIPATDDEMRLVTTDDFVPESVRSDILLKDVDLGTPMFFLKLKKGETVHLTARLKVNPSSSQVCVATYKYHVDEEKAAAASEAYEDKRLFANFYKQLSYHVNDATGRPDWFDMTVESIGVVSPKDLVVGSLNILQRRADAWLKTAKENIVRESEPGVFKISSTLEGHTLGALLQIVIYESNMCSFVSYDVPHPLRKEMNLRFRVAPGAAAAAETPPEAVLDAAVAKITELCRTTISTLE</sequence>
<evidence type="ECO:0000256" key="3">
    <source>
        <dbReference type="ARBA" id="ARBA00022844"/>
    </source>
</evidence>
<dbReference type="Pfam" id="PF01193">
    <property type="entry name" value="RNA_pol_L"/>
    <property type="match status" value="1"/>
</dbReference>
<dbReference type="AlphaFoldDB" id="A0A6C0K4P7"/>
<dbReference type="InterPro" id="IPR036643">
    <property type="entry name" value="RNApol_insert_sf"/>
</dbReference>
<dbReference type="EMBL" id="MN740813">
    <property type="protein sequence ID" value="QHU13035.1"/>
    <property type="molecule type" value="Genomic_DNA"/>
</dbReference>
<name>A0A6C0K4P7_9ZZZZ</name>
<evidence type="ECO:0000259" key="5">
    <source>
        <dbReference type="SMART" id="SM00662"/>
    </source>
</evidence>
<protein>
    <recommendedName>
        <fullName evidence="5">DNA-directed RNA polymerase RpoA/D/Rpb3-type domain-containing protein</fullName>
    </recommendedName>
</protein>
<dbReference type="GO" id="GO:0006351">
    <property type="term" value="P:DNA-templated transcription"/>
    <property type="evidence" value="ECO:0007669"/>
    <property type="project" value="InterPro"/>
</dbReference>
<dbReference type="InterPro" id="IPR050518">
    <property type="entry name" value="Rpo3/RPB3_RNA_Pol_subunit"/>
</dbReference>
<dbReference type="SUPFAM" id="SSF56553">
    <property type="entry name" value="Insert subdomain of RNA polymerase alpha subunit"/>
    <property type="match status" value="1"/>
</dbReference>
<dbReference type="GO" id="GO:0046983">
    <property type="term" value="F:protein dimerization activity"/>
    <property type="evidence" value="ECO:0007669"/>
    <property type="project" value="InterPro"/>
</dbReference>
<evidence type="ECO:0000256" key="2">
    <source>
        <dbReference type="ARBA" id="ARBA00022478"/>
    </source>
</evidence>
<evidence type="ECO:0000256" key="4">
    <source>
        <dbReference type="ARBA" id="ARBA00023163"/>
    </source>
</evidence>
<dbReference type="InterPro" id="IPR036603">
    <property type="entry name" value="RBP11-like"/>
</dbReference>
<dbReference type="PANTHER" id="PTHR11800:SF2">
    <property type="entry name" value="DNA-DIRECTED RNA POLYMERASE II SUBUNIT RPB3"/>
    <property type="match status" value="1"/>
</dbReference>
<dbReference type="InterPro" id="IPR011263">
    <property type="entry name" value="DNA-dir_RNA_pol_RpoA/D/Rpb3"/>
</dbReference>
<evidence type="ECO:0000256" key="1">
    <source>
        <dbReference type="ARBA" id="ARBA00004328"/>
    </source>
</evidence>
<evidence type="ECO:0000313" key="6">
    <source>
        <dbReference type="EMBL" id="QHU13035.1"/>
    </source>
</evidence>
<proteinExistence type="predicted"/>
<dbReference type="Gene3D" id="2.170.120.12">
    <property type="entry name" value="DNA-directed RNA polymerase, insert domain"/>
    <property type="match status" value="1"/>
</dbReference>
<dbReference type="Pfam" id="PF13656">
    <property type="entry name" value="RNA_pol_L_2"/>
    <property type="match status" value="1"/>
</dbReference>
<accession>A0A6C0K4P7</accession>
<keyword evidence="2" id="KW-0240">DNA-directed RNA polymerase</keyword>
<feature type="domain" description="DNA-directed RNA polymerase RpoA/D/Rpb3-type" evidence="5">
    <location>
        <begin position="2"/>
        <end position="218"/>
    </location>
</feature>
<dbReference type="SMART" id="SM00662">
    <property type="entry name" value="RPOLD"/>
    <property type="match status" value="1"/>
</dbReference>
<dbReference type="Gene3D" id="3.30.1360.10">
    <property type="entry name" value="RNA polymerase, RBP11-like subunit"/>
    <property type="match status" value="3"/>
</dbReference>
<dbReference type="SUPFAM" id="SSF55257">
    <property type="entry name" value="RBP11-like subunits of RNA polymerase"/>
    <property type="match status" value="2"/>
</dbReference>
<keyword evidence="3" id="KW-0946">Virion</keyword>
<dbReference type="GO" id="GO:0003899">
    <property type="term" value="F:DNA-directed RNA polymerase activity"/>
    <property type="evidence" value="ECO:0007669"/>
    <property type="project" value="InterPro"/>
</dbReference>
<dbReference type="GO" id="GO:0044423">
    <property type="term" value="C:virion component"/>
    <property type="evidence" value="ECO:0007669"/>
    <property type="project" value="UniProtKB-KW"/>
</dbReference>
<dbReference type="InterPro" id="IPR009025">
    <property type="entry name" value="RBP11-like_dimer"/>
</dbReference>
<comment type="subcellular location">
    <subcellularLocation>
        <location evidence="1">Virion</location>
    </subcellularLocation>
</comment>
<organism evidence="6">
    <name type="scientific">viral metagenome</name>
    <dbReference type="NCBI Taxonomy" id="1070528"/>
    <lineage>
        <taxon>unclassified sequences</taxon>
        <taxon>metagenomes</taxon>
        <taxon>organismal metagenomes</taxon>
    </lineage>
</organism>
<reference evidence="6" key="1">
    <citation type="journal article" date="2020" name="Nature">
        <title>Giant virus diversity and host interactions through global metagenomics.</title>
        <authorList>
            <person name="Schulz F."/>
            <person name="Roux S."/>
            <person name="Paez-Espino D."/>
            <person name="Jungbluth S."/>
            <person name="Walsh D.A."/>
            <person name="Denef V.J."/>
            <person name="McMahon K.D."/>
            <person name="Konstantinidis K.T."/>
            <person name="Eloe-Fadrosh E.A."/>
            <person name="Kyrpides N.C."/>
            <person name="Woyke T."/>
        </authorList>
    </citation>
    <scope>NUCLEOTIDE SEQUENCE</scope>
    <source>
        <strain evidence="6">GVMAG-S-1101176-114</strain>
    </source>
</reference>
<dbReference type="PANTHER" id="PTHR11800">
    <property type="entry name" value="DNA-DIRECTED RNA POLYMERASE"/>
    <property type="match status" value="1"/>
</dbReference>